<dbReference type="STRING" id="121845.A0A1S4ERZ4"/>
<evidence type="ECO:0000313" key="2">
    <source>
        <dbReference type="RefSeq" id="XP_017304943.1"/>
    </source>
</evidence>
<dbReference type="PaxDb" id="121845-A0A1S4ERZ4"/>
<proteinExistence type="predicted"/>
<reference evidence="2" key="1">
    <citation type="submission" date="2025-08" db="UniProtKB">
        <authorList>
            <consortium name="RefSeq"/>
        </authorList>
    </citation>
    <scope>IDENTIFICATION</scope>
</reference>
<gene>
    <name evidence="2" type="primary">LOC108254469</name>
</gene>
<dbReference type="KEGG" id="dci:108254469"/>
<accession>A0A1S4ERZ4</accession>
<organism evidence="1 2">
    <name type="scientific">Diaphorina citri</name>
    <name type="common">Asian citrus psyllid</name>
    <dbReference type="NCBI Taxonomy" id="121845"/>
    <lineage>
        <taxon>Eukaryota</taxon>
        <taxon>Metazoa</taxon>
        <taxon>Ecdysozoa</taxon>
        <taxon>Arthropoda</taxon>
        <taxon>Hexapoda</taxon>
        <taxon>Insecta</taxon>
        <taxon>Pterygota</taxon>
        <taxon>Neoptera</taxon>
        <taxon>Paraneoptera</taxon>
        <taxon>Hemiptera</taxon>
        <taxon>Sternorrhyncha</taxon>
        <taxon>Psylloidea</taxon>
        <taxon>Psyllidae</taxon>
        <taxon>Diaphorininae</taxon>
        <taxon>Diaphorina</taxon>
    </lineage>
</organism>
<dbReference type="OMA" id="ATPAYIM"/>
<keyword evidence="1" id="KW-1185">Reference proteome</keyword>
<dbReference type="RefSeq" id="XP_017304943.1">
    <property type="nucleotide sequence ID" value="XM_017449454.1"/>
</dbReference>
<name>A0A1S4ERZ4_DIACI</name>
<protein>
    <submittedName>
        <fullName evidence="2">Uncharacterized protein LOC108254469</fullName>
    </submittedName>
</protein>
<sequence>YCAPLLNGITLEQSTRLQTAQNACVRYVYGVKRWEHITPFYNRARLLRLEDRRKILTLCFLYKILVTQCPSYLYEKYQFRSDLIPRVTRSHELLLNIPPHNTTTYAKSFLIASANLWNTVPYNILNSLSFKSFQASLQQAVSEGLFQA</sequence>
<dbReference type="AlphaFoldDB" id="A0A1S4ERZ4"/>
<dbReference type="GeneID" id="108254469"/>
<feature type="non-terminal residue" evidence="2">
    <location>
        <position position="1"/>
    </location>
</feature>
<evidence type="ECO:0000313" key="1">
    <source>
        <dbReference type="Proteomes" id="UP000079169"/>
    </source>
</evidence>
<dbReference type="Proteomes" id="UP000079169">
    <property type="component" value="Unplaced"/>
</dbReference>